<organism evidence="5 6">
    <name type="scientific">Fistulina hepatica ATCC 64428</name>
    <dbReference type="NCBI Taxonomy" id="1128425"/>
    <lineage>
        <taxon>Eukaryota</taxon>
        <taxon>Fungi</taxon>
        <taxon>Dikarya</taxon>
        <taxon>Basidiomycota</taxon>
        <taxon>Agaricomycotina</taxon>
        <taxon>Agaricomycetes</taxon>
        <taxon>Agaricomycetidae</taxon>
        <taxon>Agaricales</taxon>
        <taxon>Fistulinaceae</taxon>
        <taxon>Fistulina</taxon>
    </lineage>
</organism>
<dbReference type="PANTHER" id="PTHR12652">
    <property type="entry name" value="PEROXISOMAL BIOGENESIS FACTOR 11"/>
    <property type="match status" value="1"/>
</dbReference>
<evidence type="ECO:0000256" key="1">
    <source>
        <dbReference type="ARBA" id="ARBA00022593"/>
    </source>
</evidence>
<sequence length="248" mass="27115">MAAQVTSQLILHPVISQSLRFGNTTVGRDKTYRAIQYFARFIAWYLLARGNKLGAARWNALKTHLGTARKLLRLGKPMEHLQAALHAAFASAPPTEQITTIARQLAYFGYLSADALVWAQSIKFLNLKSTTAQRIARIANRFWLAGILISIAHGITKAGRLTNEAKKLKNTPIGEKSVGADAERQAKLSTLLAARGANREQFTIDVLDVWIPAAALGLVNVNDGLLGLFGLMSSGIAWKKQWQAVNGK</sequence>
<reference evidence="5 6" key="1">
    <citation type="journal article" date="2015" name="Fungal Genet. Biol.">
        <title>Evolution of novel wood decay mechanisms in Agaricales revealed by the genome sequences of Fistulina hepatica and Cylindrobasidium torrendii.</title>
        <authorList>
            <person name="Floudas D."/>
            <person name="Held B.W."/>
            <person name="Riley R."/>
            <person name="Nagy L.G."/>
            <person name="Koehler G."/>
            <person name="Ransdell A.S."/>
            <person name="Younus H."/>
            <person name="Chow J."/>
            <person name="Chiniquy J."/>
            <person name="Lipzen A."/>
            <person name="Tritt A."/>
            <person name="Sun H."/>
            <person name="Haridas S."/>
            <person name="LaButti K."/>
            <person name="Ohm R.A."/>
            <person name="Kues U."/>
            <person name="Blanchette R.A."/>
            <person name="Grigoriev I.V."/>
            <person name="Minto R.E."/>
            <person name="Hibbett D.S."/>
        </authorList>
    </citation>
    <scope>NUCLEOTIDE SEQUENCE [LARGE SCALE GENOMIC DNA]</scope>
    <source>
        <strain evidence="5 6">ATCC 64428</strain>
    </source>
</reference>
<dbReference type="GO" id="GO:0016559">
    <property type="term" value="P:peroxisome fission"/>
    <property type="evidence" value="ECO:0007669"/>
    <property type="project" value="InterPro"/>
</dbReference>
<dbReference type="Proteomes" id="UP000054144">
    <property type="component" value="Unassembled WGS sequence"/>
</dbReference>
<dbReference type="AlphaFoldDB" id="A0A0D7A503"/>
<dbReference type="OrthoDB" id="411017at2759"/>
<evidence type="ECO:0000256" key="4">
    <source>
        <dbReference type="ARBA" id="ARBA00046271"/>
    </source>
</evidence>
<proteinExistence type="predicted"/>
<evidence type="ECO:0000313" key="5">
    <source>
        <dbReference type="EMBL" id="KIY45459.1"/>
    </source>
</evidence>
<dbReference type="Pfam" id="PF05648">
    <property type="entry name" value="PEX11"/>
    <property type="match status" value="1"/>
</dbReference>
<evidence type="ECO:0000256" key="2">
    <source>
        <dbReference type="ARBA" id="ARBA00023136"/>
    </source>
</evidence>
<dbReference type="PANTHER" id="PTHR12652:SF50">
    <property type="entry name" value="PEROXIN 11"/>
    <property type="match status" value="1"/>
</dbReference>
<evidence type="ECO:0000256" key="3">
    <source>
        <dbReference type="ARBA" id="ARBA00023140"/>
    </source>
</evidence>
<name>A0A0D7A503_9AGAR</name>
<dbReference type="EMBL" id="KN882048">
    <property type="protein sequence ID" value="KIY45459.1"/>
    <property type="molecule type" value="Genomic_DNA"/>
</dbReference>
<protein>
    <submittedName>
        <fullName evidence="5">Peroxisomal biogenesis factor 11</fullName>
    </submittedName>
</protein>
<dbReference type="GO" id="GO:0005778">
    <property type="term" value="C:peroxisomal membrane"/>
    <property type="evidence" value="ECO:0007669"/>
    <property type="project" value="UniProtKB-SubCell"/>
</dbReference>
<keyword evidence="2" id="KW-0472">Membrane</keyword>
<dbReference type="InterPro" id="IPR008733">
    <property type="entry name" value="PEX11"/>
</dbReference>
<keyword evidence="6" id="KW-1185">Reference proteome</keyword>
<accession>A0A0D7A503</accession>
<comment type="subcellular location">
    <subcellularLocation>
        <location evidence="4">Peroxisome membrane</location>
    </subcellularLocation>
</comment>
<gene>
    <name evidence="5" type="ORF">FISHEDRAFT_67015</name>
</gene>
<evidence type="ECO:0000313" key="6">
    <source>
        <dbReference type="Proteomes" id="UP000054144"/>
    </source>
</evidence>
<keyword evidence="3" id="KW-0576">Peroxisome</keyword>
<keyword evidence="1" id="KW-0962">Peroxisome biogenesis</keyword>